<sequence>MNTKYEFGQETDNTVYVRRVAIESLPQDVQEQAEGLEALYALHDASGERIALVKDRGLAFMLAVQNEMSPVSVH</sequence>
<dbReference type="Pfam" id="PF06620">
    <property type="entry name" value="DUF1150"/>
    <property type="match status" value="1"/>
</dbReference>
<proteinExistence type="predicted"/>
<comment type="caution">
    <text evidence="1">The sequence shown here is derived from an EMBL/GenBank/DDBJ whole genome shotgun (WGS) entry which is preliminary data.</text>
</comment>
<keyword evidence="2" id="KW-1185">Reference proteome</keyword>
<evidence type="ECO:0000313" key="1">
    <source>
        <dbReference type="EMBL" id="MDN3710888.1"/>
    </source>
</evidence>
<dbReference type="EMBL" id="JAUFRC010000001">
    <property type="protein sequence ID" value="MDN3710888.1"/>
    <property type="molecule type" value="Genomic_DNA"/>
</dbReference>
<dbReference type="RefSeq" id="WP_377688529.1">
    <property type="nucleotide sequence ID" value="NZ_JBHMDZ010000049.1"/>
</dbReference>
<name>A0ABT8D4N4_9RHOB</name>
<dbReference type="InterPro" id="IPR009531">
    <property type="entry name" value="DUF1150"/>
</dbReference>
<dbReference type="Proteomes" id="UP001243846">
    <property type="component" value="Unassembled WGS sequence"/>
</dbReference>
<reference evidence="2" key="1">
    <citation type="journal article" date="2019" name="Int. J. Syst. Evol. Microbiol.">
        <title>The Global Catalogue of Microorganisms (GCM) 10K type strain sequencing project: providing services to taxonomists for standard genome sequencing and annotation.</title>
        <authorList>
            <consortium name="The Broad Institute Genomics Platform"/>
            <consortium name="The Broad Institute Genome Sequencing Center for Infectious Disease"/>
            <person name="Wu L."/>
            <person name="Ma J."/>
        </authorList>
    </citation>
    <scope>NUCLEOTIDE SEQUENCE [LARGE SCALE GENOMIC DNA]</scope>
    <source>
        <strain evidence="2">CECT 8482</strain>
    </source>
</reference>
<accession>A0ABT8D4N4</accession>
<organism evidence="1 2">
    <name type="scientific">Paracoccus cavernae</name>
    <dbReference type="NCBI Taxonomy" id="1571207"/>
    <lineage>
        <taxon>Bacteria</taxon>
        <taxon>Pseudomonadati</taxon>
        <taxon>Pseudomonadota</taxon>
        <taxon>Alphaproteobacteria</taxon>
        <taxon>Rhodobacterales</taxon>
        <taxon>Paracoccaceae</taxon>
        <taxon>Paracoccus</taxon>
    </lineage>
</organism>
<evidence type="ECO:0000313" key="2">
    <source>
        <dbReference type="Proteomes" id="UP001243846"/>
    </source>
</evidence>
<gene>
    <name evidence="1" type="ORF">QWZ10_01940</name>
</gene>
<protein>
    <submittedName>
        <fullName evidence="1">DUF1150 family protein</fullName>
    </submittedName>
</protein>